<evidence type="ECO:0000313" key="2">
    <source>
        <dbReference type="EMBL" id="KAL0296892.1"/>
    </source>
</evidence>
<keyword evidence="1" id="KW-0472">Membrane</keyword>
<dbReference type="PANTHER" id="PTHR33474">
    <property type="entry name" value="TRANSMEMBRANE PROTEIN"/>
    <property type="match status" value="1"/>
</dbReference>
<dbReference type="AlphaFoldDB" id="A0AAW2JQW7"/>
<protein>
    <submittedName>
        <fullName evidence="2">Uncharacterized protein</fullName>
    </submittedName>
</protein>
<sequence length="98" mass="11099">MASNNALHVVVTILAFSYLFSFIDLAASRAILLDQESPAIPSPEDTFQMSKAENVREIKEMVEDEFFHSRMDLEIINRDYYPGTGANNRHTPNPPVKD</sequence>
<keyword evidence="1" id="KW-1133">Transmembrane helix</keyword>
<comment type="caution">
    <text evidence="2">The sequence shown here is derived from an EMBL/GenBank/DDBJ whole genome shotgun (WGS) entry which is preliminary data.</text>
</comment>
<organism evidence="2">
    <name type="scientific">Sesamum radiatum</name>
    <name type="common">Black benniseed</name>
    <dbReference type="NCBI Taxonomy" id="300843"/>
    <lineage>
        <taxon>Eukaryota</taxon>
        <taxon>Viridiplantae</taxon>
        <taxon>Streptophyta</taxon>
        <taxon>Embryophyta</taxon>
        <taxon>Tracheophyta</taxon>
        <taxon>Spermatophyta</taxon>
        <taxon>Magnoliopsida</taxon>
        <taxon>eudicotyledons</taxon>
        <taxon>Gunneridae</taxon>
        <taxon>Pentapetalae</taxon>
        <taxon>asterids</taxon>
        <taxon>lamiids</taxon>
        <taxon>Lamiales</taxon>
        <taxon>Pedaliaceae</taxon>
        <taxon>Sesamum</taxon>
    </lineage>
</organism>
<reference evidence="2" key="1">
    <citation type="submission" date="2020-06" db="EMBL/GenBank/DDBJ databases">
        <authorList>
            <person name="Li T."/>
            <person name="Hu X."/>
            <person name="Zhang T."/>
            <person name="Song X."/>
            <person name="Zhang H."/>
            <person name="Dai N."/>
            <person name="Sheng W."/>
            <person name="Hou X."/>
            <person name="Wei L."/>
        </authorList>
    </citation>
    <scope>NUCLEOTIDE SEQUENCE</scope>
    <source>
        <strain evidence="2">G02</strain>
        <tissue evidence="2">Leaf</tissue>
    </source>
</reference>
<dbReference type="PANTHER" id="PTHR33474:SF2">
    <property type="entry name" value="TRANSMEMBRANE PROTEIN"/>
    <property type="match status" value="1"/>
</dbReference>
<gene>
    <name evidence="2" type="ORF">Sradi_6741300</name>
</gene>
<dbReference type="EMBL" id="JACGWJ010000032">
    <property type="protein sequence ID" value="KAL0296892.1"/>
    <property type="molecule type" value="Genomic_DNA"/>
</dbReference>
<keyword evidence="1" id="KW-0812">Transmembrane</keyword>
<proteinExistence type="predicted"/>
<feature type="transmembrane region" description="Helical" evidence="1">
    <location>
        <begin position="6"/>
        <end position="27"/>
    </location>
</feature>
<accession>A0AAW2JQW7</accession>
<evidence type="ECO:0000256" key="1">
    <source>
        <dbReference type="SAM" id="Phobius"/>
    </source>
</evidence>
<reference evidence="2" key="2">
    <citation type="journal article" date="2024" name="Plant">
        <title>Genomic evolution and insights into agronomic trait innovations of Sesamum species.</title>
        <authorList>
            <person name="Miao H."/>
            <person name="Wang L."/>
            <person name="Qu L."/>
            <person name="Liu H."/>
            <person name="Sun Y."/>
            <person name="Le M."/>
            <person name="Wang Q."/>
            <person name="Wei S."/>
            <person name="Zheng Y."/>
            <person name="Lin W."/>
            <person name="Duan Y."/>
            <person name="Cao H."/>
            <person name="Xiong S."/>
            <person name="Wang X."/>
            <person name="Wei L."/>
            <person name="Li C."/>
            <person name="Ma Q."/>
            <person name="Ju M."/>
            <person name="Zhao R."/>
            <person name="Li G."/>
            <person name="Mu C."/>
            <person name="Tian Q."/>
            <person name="Mei H."/>
            <person name="Zhang T."/>
            <person name="Gao T."/>
            <person name="Zhang H."/>
        </authorList>
    </citation>
    <scope>NUCLEOTIDE SEQUENCE</scope>
    <source>
        <strain evidence="2">G02</strain>
    </source>
</reference>
<name>A0AAW2JQW7_SESRA</name>